<dbReference type="SUPFAM" id="SSF53098">
    <property type="entry name" value="Ribonuclease H-like"/>
    <property type="match status" value="1"/>
</dbReference>
<dbReference type="InterPro" id="IPR012337">
    <property type="entry name" value="RNaseH-like_sf"/>
</dbReference>
<dbReference type="PANTHER" id="PTHR30231:SF41">
    <property type="entry name" value="DNA POLYMERASE III SUBUNIT EPSILON"/>
    <property type="match status" value="1"/>
</dbReference>
<dbReference type="AlphaFoldDB" id="A0A8A4U2M7"/>
<dbReference type="InterPro" id="IPR036397">
    <property type="entry name" value="RNaseH_sf"/>
</dbReference>
<dbReference type="Pfam" id="PF00929">
    <property type="entry name" value="RNase_T"/>
    <property type="match status" value="1"/>
</dbReference>
<dbReference type="KEGG" id="scor:J3U87_11025"/>
<dbReference type="RefSeq" id="WP_237383083.1">
    <property type="nucleotide sequence ID" value="NZ_CP071793.1"/>
</dbReference>
<dbReference type="GO" id="GO:0008408">
    <property type="term" value="F:3'-5' exonuclease activity"/>
    <property type="evidence" value="ECO:0007669"/>
    <property type="project" value="TreeGrafter"/>
</dbReference>
<name>A0A8A4U2M7_SULCO</name>
<keyword evidence="3" id="KW-1185">Reference proteome</keyword>
<protein>
    <submittedName>
        <fullName evidence="2">3'-5' exonuclease</fullName>
    </submittedName>
</protein>
<dbReference type="PANTHER" id="PTHR30231">
    <property type="entry name" value="DNA POLYMERASE III SUBUNIT EPSILON"/>
    <property type="match status" value="1"/>
</dbReference>
<evidence type="ECO:0000313" key="3">
    <source>
        <dbReference type="Proteomes" id="UP000663929"/>
    </source>
</evidence>
<keyword evidence="2" id="KW-0378">Hydrolase</keyword>
<dbReference type="GO" id="GO:0045004">
    <property type="term" value="P:DNA replication proofreading"/>
    <property type="evidence" value="ECO:0007669"/>
    <property type="project" value="TreeGrafter"/>
</dbReference>
<dbReference type="GO" id="GO:0005829">
    <property type="term" value="C:cytosol"/>
    <property type="evidence" value="ECO:0007669"/>
    <property type="project" value="TreeGrafter"/>
</dbReference>
<accession>A0A8A4U2M7</accession>
<sequence>MATEAPIDLDKLVVFDLETTGLEADCKIVQIAMIRGERIYQTLVNPEMPIPAESTEIHRITDADVVDAPKFADIVDDVLTFMEDSVLSGFNIRKFDVPVLRREIAATGKKFPPLPILDLFELNQKMNPRTLAWFFEHYTGEPMDSEEAHDAVYDCACTRKGLLGMFKKHADLPTNLETLTMLAEPERLPVGASGWLAWTANQSEPTLTRGKYRGWALSEVSRKEPSYLEWLCNIDADSATKNTVHLFKTNKEAYLALLKEEHPLRLEPKYLDLLHAMEQKRSNRFEECIQLAESSKDASLMFLAAAWAVQEKRPEAEALAKAYLAEKDENVKVDRRHNFLKKRLGL</sequence>
<keyword evidence="2" id="KW-0269">Exonuclease</keyword>
<keyword evidence="2" id="KW-0540">Nuclease</keyword>
<evidence type="ECO:0000313" key="2">
    <source>
        <dbReference type="EMBL" id="QTD52985.1"/>
    </source>
</evidence>
<dbReference type="CDD" id="cd06127">
    <property type="entry name" value="DEDDh"/>
    <property type="match status" value="1"/>
</dbReference>
<evidence type="ECO:0000259" key="1">
    <source>
        <dbReference type="SMART" id="SM00479"/>
    </source>
</evidence>
<organism evidence="2 3">
    <name type="scientific">Sulfidibacter corallicola</name>
    <dbReference type="NCBI Taxonomy" id="2818388"/>
    <lineage>
        <taxon>Bacteria</taxon>
        <taxon>Pseudomonadati</taxon>
        <taxon>Acidobacteriota</taxon>
        <taxon>Holophagae</taxon>
        <taxon>Acanthopleuribacterales</taxon>
        <taxon>Acanthopleuribacteraceae</taxon>
        <taxon>Sulfidibacter</taxon>
    </lineage>
</organism>
<dbReference type="Proteomes" id="UP000663929">
    <property type="component" value="Chromosome"/>
</dbReference>
<dbReference type="Gene3D" id="3.30.420.10">
    <property type="entry name" value="Ribonuclease H-like superfamily/Ribonuclease H"/>
    <property type="match status" value="1"/>
</dbReference>
<reference evidence="2" key="1">
    <citation type="submission" date="2021-03" db="EMBL/GenBank/DDBJ databases">
        <title>Acanthopleuribacteraceae sp. M133.</title>
        <authorList>
            <person name="Wang G."/>
        </authorList>
    </citation>
    <scope>NUCLEOTIDE SEQUENCE</scope>
    <source>
        <strain evidence="2">M133</strain>
    </source>
</reference>
<dbReference type="GO" id="GO:0003676">
    <property type="term" value="F:nucleic acid binding"/>
    <property type="evidence" value="ECO:0007669"/>
    <property type="project" value="InterPro"/>
</dbReference>
<feature type="domain" description="Exonuclease" evidence="1">
    <location>
        <begin position="11"/>
        <end position="171"/>
    </location>
</feature>
<dbReference type="InterPro" id="IPR013520">
    <property type="entry name" value="Ribonucl_H"/>
</dbReference>
<dbReference type="SMART" id="SM00479">
    <property type="entry name" value="EXOIII"/>
    <property type="match status" value="1"/>
</dbReference>
<gene>
    <name evidence="2" type="ORF">J3U87_11025</name>
</gene>
<proteinExistence type="predicted"/>
<dbReference type="EMBL" id="CP071793">
    <property type="protein sequence ID" value="QTD52985.1"/>
    <property type="molecule type" value="Genomic_DNA"/>
</dbReference>